<dbReference type="InterPro" id="IPR024072">
    <property type="entry name" value="DHFR-like_dom_sf"/>
</dbReference>
<keyword evidence="6" id="KW-1185">Reference proteome</keyword>
<organism evidence="5 6">
    <name type="scientific">Gordonia pseudamarae</name>
    <dbReference type="NCBI Taxonomy" id="2831662"/>
    <lineage>
        <taxon>Bacteria</taxon>
        <taxon>Bacillati</taxon>
        <taxon>Actinomycetota</taxon>
        <taxon>Actinomycetes</taxon>
        <taxon>Mycobacteriales</taxon>
        <taxon>Gordoniaceae</taxon>
        <taxon>Gordonia</taxon>
    </lineage>
</organism>
<dbReference type="InterPro" id="IPR002734">
    <property type="entry name" value="RibDG_C"/>
</dbReference>
<name>A0ABX6IIH6_9ACTN</name>
<keyword evidence="2" id="KW-0521">NADP</keyword>
<feature type="domain" description="Bacterial bifunctional deaminase-reductase C-terminal" evidence="4">
    <location>
        <begin position="43"/>
        <end position="252"/>
    </location>
</feature>
<evidence type="ECO:0000256" key="3">
    <source>
        <dbReference type="ARBA" id="ARBA00023002"/>
    </source>
</evidence>
<proteinExistence type="predicted"/>
<dbReference type="Gene3D" id="3.40.430.10">
    <property type="entry name" value="Dihydrofolate Reductase, subunit A"/>
    <property type="match status" value="1"/>
</dbReference>
<accession>A0ABX6IIH6</accession>
<dbReference type="Proteomes" id="UP001059836">
    <property type="component" value="Chromosome"/>
</dbReference>
<evidence type="ECO:0000256" key="2">
    <source>
        <dbReference type="ARBA" id="ARBA00022857"/>
    </source>
</evidence>
<dbReference type="SUPFAM" id="SSF53597">
    <property type="entry name" value="Dihydrofolate reductase-like"/>
    <property type="match status" value="1"/>
</dbReference>
<evidence type="ECO:0000259" key="4">
    <source>
        <dbReference type="Pfam" id="PF01872"/>
    </source>
</evidence>
<evidence type="ECO:0000313" key="5">
    <source>
        <dbReference type="EMBL" id="QHN35159.1"/>
    </source>
</evidence>
<reference evidence="5" key="1">
    <citation type="journal article" date="2021" name="Nat. Microbiol.">
        <title>Cocultivation of an ultrasmall environmental parasitic bacterium with lytic ability against bacteria associated with wastewater foams.</title>
        <authorList>
            <person name="Batinovic S."/>
            <person name="Rose J.J.A."/>
            <person name="Ratcliffe J."/>
            <person name="Seviour R.J."/>
            <person name="Petrovski S."/>
        </authorList>
    </citation>
    <scope>NUCLEOTIDE SEQUENCE</scope>
    <source>
        <strain evidence="5">CON9</strain>
    </source>
</reference>
<keyword evidence="3" id="KW-0560">Oxidoreductase</keyword>
<dbReference type="RefSeq" id="WP_213249118.1">
    <property type="nucleotide sequence ID" value="NZ_CP045806.1"/>
</dbReference>
<protein>
    <submittedName>
        <fullName evidence="5">Pyrimidine reductase family protein</fullName>
    </submittedName>
</protein>
<dbReference type="EMBL" id="CP045809">
    <property type="protein sequence ID" value="QHN35159.1"/>
    <property type="molecule type" value="Genomic_DNA"/>
</dbReference>
<sequence length="262" mass="27515">MFSELKATHITSGSVDDPATLRALADLYPYPPTSSSPPGTGTPWFRVNFVSSIDGAVTRNGKSGDLAGPGDRAVFRVLRALADVVVVGARTALTEGYRQPQPDDVFVAARRRDGQAPAPTLALVSRSLGIPTDYSPLAHPDTVIFTCEAAPADRRRALTDAGATVVSCGEDTVDPELLIRECGERGWGRVLCEGGPSLFGSALAAGVVDELCHTTSPMLVAGGAGRIANGPALASQRSMRPVTVVADDDGFVFTRWVREPAR</sequence>
<evidence type="ECO:0000313" key="6">
    <source>
        <dbReference type="Proteomes" id="UP001059836"/>
    </source>
</evidence>
<dbReference type="Pfam" id="PF01872">
    <property type="entry name" value="RibD_C"/>
    <property type="match status" value="1"/>
</dbReference>
<comment type="pathway">
    <text evidence="1">Cofactor biosynthesis; riboflavin biosynthesis.</text>
</comment>
<dbReference type="PANTHER" id="PTHR38011">
    <property type="entry name" value="DIHYDROFOLATE REDUCTASE FAMILY PROTEIN (AFU_ORTHOLOGUE AFUA_8G06820)"/>
    <property type="match status" value="1"/>
</dbReference>
<gene>
    <name evidence="5" type="ORF">GII31_09905</name>
</gene>
<dbReference type="InterPro" id="IPR050765">
    <property type="entry name" value="Riboflavin_Biosynth_HTPR"/>
</dbReference>
<evidence type="ECO:0000256" key="1">
    <source>
        <dbReference type="ARBA" id="ARBA00005104"/>
    </source>
</evidence>
<dbReference type="PANTHER" id="PTHR38011:SF7">
    <property type="entry name" value="2,5-DIAMINO-6-RIBOSYLAMINO-4(3H)-PYRIMIDINONE 5'-PHOSPHATE REDUCTASE"/>
    <property type="match status" value="1"/>
</dbReference>